<feature type="non-terminal residue" evidence="1">
    <location>
        <position position="1"/>
    </location>
</feature>
<dbReference type="STRING" id="57577.A0A2K3LPA0"/>
<dbReference type="PANTHER" id="PTHR36780">
    <property type="entry name" value="OS05G0241400 PROTEIN"/>
    <property type="match status" value="1"/>
</dbReference>
<reference evidence="1 2" key="1">
    <citation type="journal article" date="2014" name="Am. J. Bot.">
        <title>Genome assembly and annotation for red clover (Trifolium pratense; Fabaceae).</title>
        <authorList>
            <person name="Istvanek J."/>
            <person name="Jaros M."/>
            <person name="Krenek A."/>
            <person name="Repkova J."/>
        </authorList>
    </citation>
    <scope>NUCLEOTIDE SEQUENCE [LARGE SCALE GENOMIC DNA]</scope>
    <source>
        <strain evidence="2">cv. Tatra</strain>
        <tissue evidence="1">Young leaves</tissue>
    </source>
</reference>
<dbReference type="Gene3D" id="3.30.450.30">
    <property type="entry name" value="Dynein light chain 2a, cytoplasmic"/>
    <property type="match status" value="1"/>
</dbReference>
<proteinExistence type="predicted"/>
<dbReference type="SUPFAM" id="SSF55770">
    <property type="entry name" value="Profilin (actin-binding protein)"/>
    <property type="match status" value="1"/>
</dbReference>
<dbReference type="GO" id="GO:0003779">
    <property type="term" value="F:actin binding"/>
    <property type="evidence" value="ECO:0007669"/>
    <property type="project" value="InterPro"/>
</dbReference>
<protein>
    <submittedName>
        <fullName evidence="1">Protein notum</fullName>
    </submittedName>
</protein>
<dbReference type="Proteomes" id="UP000236291">
    <property type="component" value="Unassembled WGS sequence"/>
</dbReference>
<organism evidence="1 2">
    <name type="scientific">Trifolium pratense</name>
    <name type="common">Red clover</name>
    <dbReference type="NCBI Taxonomy" id="57577"/>
    <lineage>
        <taxon>Eukaryota</taxon>
        <taxon>Viridiplantae</taxon>
        <taxon>Streptophyta</taxon>
        <taxon>Embryophyta</taxon>
        <taxon>Tracheophyta</taxon>
        <taxon>Spermatophyta</taxon>
        <taxon>Magnoliopsida</taxon>
        <taxon>eudicotyledons</taxon>
        <taxon>Gunneridae</taxon>
        <taxon>Pentapetalae</taxon>
        <taxon>rosids</taxon>
        <taxon>fabids</taxon>
        <taxon>Fabales</taxon>
        <taxon>Fabaceae</taxon>
        <taxon>Papilionoideae</taxon>
        <taxon>50 kb inversion clade</taxon>
        <taxon>NPAAA clade</taxon>
        <taxon>Hologalegina</taxon>
        <taxon>IRL clade</taxon>
        <taxon>Trifolieae</taxon>
        <taxon>Trifolium</taxon>
    </lineage>
</organism>
<dbReference type="EMBL" id="ASHM01037802">
    <property type="protein sequence ID" value="PNX80359.1"/>
    <property type="molecule type" value="Genomic_DNA"/>
</dbReference>
<evidence type="ECO:0000313" key="1">
    <source>
        <dbReference type="EMBL" id="PNX80359.1"/>
    </source>
</evidence>
<dbReference type="PANTHER" id="PTHR36780:SF1">
    <property type="entry name" value="PROFILIN"/>
    <property type="match status" value="1"/>
</dbReference>
<dbReference type="AlphaFoldDB" id="A0A2K3LPA0"/>
<gene>
    <name evidence="1" type="ORF">L195_g036358</name>
</gene>
<name>A0A2K3LPA0_TRIPR</name>
<dbReference type="InterPro" id="IPR048278">
    <property type="entry name" value="PFN"/>
</dbReference>
<reference evidence="1 2" key="2">
    <citation type="journal article" date="2017" name="Front. Plant Sci.">
        <title>Gene Classification and Mining of Molecular Markers Useful in Red Clover (Trifolium pratense) Breeding.</title>
        <authorList>
            <person name="Istvanek J."/>
            <person name="Dluhosova J."/>
            <person name="Dluhos P."/>
            <person name="Patkova L."/>
            <person name="Nedelnik J."/>
            <person name="Repkova J."/>
        </authorList>
    </citation>
    <scope>NUCLEOTIDE SEQUENCE [LARGE SCALE GENOMIC DNA]</scope>
    <source>
        <strain evidence="2">cv. Tatra</strain>
        <tissue evidence="1">Young leaves</tissue>
    </source>
</reference>
<dbReference type="Pfam" id="PF00235">
    <property type="entry name" value="Profilin"/>
    <property type="match status" value="1"/>
</dbReference>
<dbReference type="ExpressionAtlas" id="A0A2K3LPA0">
    <property type="expression patterns" value="baseline"/>
</dbReference>
<comment type="caution">
    <text evidence="1">The sequence shown here is derived from an EMBL/GenBank/DDBJ whole genome shotgun (WGS) entry which is preliminary data.</text>
</comment>
<accession>A0A2K3LPA0</accession>
<dbReference type="InterPro" id="IPR036140">
    <property type="entry name" value="PFN_sf"/>
</dbReference>
<sequence length="228" mass="25021">LFVSPPSSCVHLSLRPLHIAAVVCHLYSSSPTTVVIVYRLRHLTKEELTPTTTPVSSSEVQWIGFLCIKHGTGGLLPILVLIDDIYMILGLPLKSALLINYDPTGPSRLLSTVAEQEGMKVNIIELRHFVDFVRNNKLQTESFYIGSNQFVNCMQPSHKSLSYLVTSIHENWFSARCINTSKPAGEGAIVLQTAAYILVALYEGSIGPASRAMSAADQLTGQLVRKNL</sequence>
<evidence type="ECO:0000313" key="2">
    <source>
        <dbReference type="Proteomes" id="UP000236291"/>
    </source>
</evidence>